<accession>A0ABV8P625</accession>
<name>A0ABV8P625_9SPHI</name>
<proteinExistence type="predicted"/>
<gene>
    <name evidence="1" type="ORF">ACFOWA_04090</name>
</gene>
<organism evidence="1 2">
    <name type="scientific">Pedobacter lithocola</name>
    <dbReference type="NCBI Taxonomy" id="1908239"/>
    <lineage>
        <taxon>Bacteria</taxon>
        <taxon>Pseudomonadati</taxon>
        <taxon>Bacteroidota</taxon>
        <taxon>Sphingobacteriia</taxon>
        <taxon>Sphingobacteriales</taxon>
        <taxon>Sphingobacteriaceae</taxon>
        <taxon>Pedobacter</taxon>
    </lineage>
</organism>
<protein>
    <submittedName>
        <fullName evidence="1">Uncharacterized protein</fullName>
    </submittedName>
</protein>
<reference evidence="2" key="1">
    <citation type="journal article" date="2019" name="Int. J. Syst. Evol. Microbiol.">
        <title>The Global Catalogue of Microorganisms (GCM) 10K type strain sequencing project: providing services to taxonomists for standard genome sequencing and annotation.</title>
        <authorList>
            <consortium name="The Broad Institute Genomics Platform"/>
            <consortium name="The Broad Institute Genome Sequencing Center for Infectious Disease"/>
            <person name="Wu L."/>
            <person name="Ma J."/>
        </authorList>
    </citation>
    <scope>NUCLEOTIDE SEQUENCE [LARGE SCALE GENOMIC DNA]</scope>
    <source>
        <strain evidence="2">CCM 8691</strain>
    </source>
</reference>
<dbReference type="EMBL" id="JBHSBW010000007">
    <property type="protein sequence ID" value="MFC4210348.1"/>
    <property type="molecule type" value="Genomic_DNA"/>
</dbReference>
<evidence type="ECO:0000313" key="1">
    <source>
        <dbReference type="EMBL" id="MFC4210348.1"/>
    </source>
</evidence>
<comment type="caution">
    <text evidence="1">The sequence shown here is derived from an EMBL/GenBank/DDBJ whole genome shotgun (WGS) entry which is preliminary data.</text>
</comment>
<sequence>MNRKIFLTLLIITTVFMYSCKKQNLNENIYKNDLMNTSKIPDSLQYLVNYLVSRGEKASNIGF</sequence>
<dbReference type="RefSeq" id="WP_378982048.1">
    <property type="nucleotide sequence ID" value="NZ_JBHSBW010000007.1"/>
</dbReference>
<keyword evidence="2" id="KW-1185">Reference proteome</keyword>
<dbReference type="Proteomes" id="UP001595789">
    <property type="component" value="Unassembled WGS sequence"/>
</dbReference>
<evidence type="ECO:0000313" key="2">
    <source>
        <dbReference type="Proteomes" id="UP001595789"/>
    </source>
</evidence>
<dbReference type="PROSITE" id="PS51257">
    <property type="entry name" value="PROKAR_LIPOPROTEIN"/>
    <property type="match status" value="1"/>
</dbReference>